<keyword evidence="4" id="KW-0378">Hydrolase</keyword>
<evidence type="ECO:0000256" key="6">
    <source>
        <dbReference type="ARBA" id="ARBA00049366"/>
    </source>
</evidence>
<evidence type="ECO:0000256" key="3">
    <source>
        <dbReference type="ARBA" id="ARBA00022670"/>
    </source>
</evidence>
<evidence type="ECO:0000259" key="12">
    <source>
        <dbReference type="Pfam" id="PF20645"/>
    </source>
</evidence>
<comment type="catalytic activity">
    <reaction evidence="6">
        <text>L-asparagine + H2O = L-aspartate + NH4(+)</text>
        <dbReference type="Rhea" id="RHEA:21016"/>
        <dbReference type="ChEBI" id="CHEBI:15377"/>
        <dbReference type="ChEBI" id="CHEBI:28938"/>
        <dbReference type="ChEBI" id="CHEBI:29991"/>
        <dbReference type="ChEBI" id="CHEBI:58048"/>
        <dbReference type="EC" id="3.5.1.1"/>
    </reaction>
</comment>
<accession>A0A154PFA2</accession>
<evidence type="ECO:0000256" key="2">
    <source>
        <dbReference type="ARBA" id="ARBA00010872"/>
    </source>
</evidence>
<dbReference type="STRING" id="178035.A0A154PFA2"/>
<keyword evidence="14" id="KW-1185">Reference proteome</keyword>
<evidence type="ECO:0000256" key="1">
    <source>
        <dbReference type="ARBA" id="ARBA00000306"/>
    </source>
</evidence>
<feature type="binding site" evidence="10">
    <location>
        <begin position="657"/>
        <end position="660"/>
    </location>
    <ligand>
        <name>substrate</name>
    </ligand>
</feature>
<reference evidence="13 14" key="1">
    <citation type="submission" date="2015-07" db="EMBL/GenBank/DDBJ databases">
        <title>The genome of Dufourea novaeangliae.</title>
        <authorList>
            <person name="Pan H."/>
            <person name="Kapheim K."/>
        </authorList>
    </citation>
    <scope>NUCLEOTIDE SEQUENCE [LARGE SCALE GENOMIC DNA]</scope>
    <source>
        <strain evidence="13">0120121106</strain>
        <tissue evidence="13">Whole body</tissue>
    </source>
</reference>
<feature type="non-terminal residue" evidence="13">
    <location>
        <position position="788"/>
    </location>
</feature>
<evidence type="ECO:0000256" key="4">
    <source>
        <dbReference type="ARBA" id="ARBA00022801"/>
    </source>
</evidence>
<dbReference type="EMBL" id="KQ434892">
    <property type="protein sequence ID" value="KZC10525.1"/>
    <property type="molecule type" value="Genomic_DNA"/>
</dbReference>
<dbReference type="Pfam" id="PF01112">
    <property type="entry name" value="Asparaginase_2"/>
    <property type="match status" value="1"/>
</dbReference>
<keyword evidence="5" id="KW-0068">Autocatalytic cleavage</keyword>
<sequence>MQKCRVCGGADFYKDVGYFFCQTCQTQSEDVREEVFELRVDNTTRLRKTKIRQLRSHGSGEELGWTSWELYNFVLIGLTNELIELGVPSDIKMTILQLWATYLGKLEVAFISTKKKGLPKLARRYNKKDAEIIYGKIQSQKKIRKRKRIGSSANTSAVSDYQSEGSSMRELSKNKKLLATADYDRYLQSQASSEGDGLSLFSQSVYSGQSGSLNSSNNEGKQVLPHTLVKFSSHAKEEARKIKKLSKNLPRHKRAKYRAKHISTKYKMGPYVITPMRLWAILYLALRIHNQPIQLGDMLRYAREGHLSYYKLDHLLPPEVSLTRGERNFLMQNVAITHKGMRRITASLAKFLGVWEIVCPDFLPLVNRYCQELGLPRGIQQYTERLIALSTPKMVFNVKKSYIPNYEGRAIAFIIVVLKTLLALDDITEYQISRIAEKISSKWLGAGECKRFENNFPCIIVHGGAGNFSDEIIMEKMTGCKKAAFNGYKKLINGENSVDAVEAALWWLECDEFYNCSYGSVLNEIGKVQMDASLMDGLSFKCGSVAAVSDIEHPITLAKYVLHNFPNTIFVGDGAKNLAKYAGLNWISEGNMVAPLASMALSTANEEESETHVDNLSLLGRDMLTNSFGTVGCVAYDGHSIAAGTTTGGLNKKLVGRVGDTPLLGCGTYATRNIGCSLTGHGESIIKLGLARTIVEDIENGFTGEEALYKHLSSMLNKYEKPGGAIVLQSNGHWATYFTSDKMPYAVIENDVITFGARIHEERREMCGPPAGKSCGCECPVVIISIIL</sequence>
<feature type="site" description="Cleavage; by autolysis" evidence="11">
    <location>
        <begin position="629"/>
        <end position="630"/>
    </location>
</feature>
<dbReference type="AlphaFoldDB" id="A0A154PFA2"/>
<organism evidence="13 14">
    <name type="scientific">Dufourea novaeangliae</name>
    <name type="common">Sweat bee</name>
    <dbReference type="NCBI Taxonomy" id="178035"/>
    <lineage>
        <taxon>Eukaryota</taxon>
        <taxon>Metazoa</taxon>
        <taxon>Ecdysozoa</taxon>
        <taxon>Arthropoda</taxon>
        <taxon>Hexapoda</taxon>
        <taxon>Insecta</taxon>
        <taxon>Pterygota</taxon>
        <taxon>Neoptera</taxon>
        <taxon>Endopterygota</taxon>
        <taxon>Hymenoptera</taxon>
        <taxon>Apocrita</taxon>
        <taxon>Aculeata</taxon>
        <taxon>Apoidea</taxon>
        <taxon>Anthophila</taxon>
        <taxon>Halictidae</taxon>
        <taxon>Rophitinae</taxon>
        <taxon>Dufourea</taxon>
    </lineage>
</organism>
<feature type="domain" description="Rrn7/TAF1B C-terminal cyclin" evidence="12">
    <location>
        <begin position="349"/>
        <end position="434"/>
    </location>
</feature>
<evidence type="ECO:0000256" key="10">
    <source>
        <dbReference type="PIRSR" id="PIRSR600246-2"/>
    </source>
</evidence>
<dbReference type="Pfam" id="PF20645">
    <property type="entry name" value="Rrn7_cyclin_C"/>
    <property type="match status" value="1"/>
</dbReference>
<dbReference type="PANTHER" id="PTHR10188:SF43">
    <property type="entry name" value="ASPARAGINASE (EUROFUNG)"/>
    <property type="match status" value="1"/>
</dbReference>
<dbReference type="PANTHER" id="PTHR10188">
    <property type="entry name" value="L-ASPARAGINASE"/>
    <property type="match status" value="1"/>
</dbReference>
<comment type="function">
    <text evidence="7">Has both L-asparaginase and beta-aspartyl peptidase activity. Does not have aspartylglucosaminidase activity and is inactive toward GlcNAc-L-Asn. Likewise, has no activity toward glutamine.</text>
</comment>
<evidence type="ECO:0000256" key="5">
    <source>
        <dbReference type="ARBA" id="ARBA00022813"/>
    </source>
</evidence>
<comment type="catalytic activity">
    <reaction evidence="1">
        <text>Cleavage of a beta-linked Asp residue from the N-terminus of a polypeptide.</text>
        <dbReference type="EC" id="3.4.19.5"/>
    </reaction>
</comment>
<name>A0A154PFA2_DUFNO</name>
<proteinExistence type="inferred from homology"/>
<dbReference type="OrthoDB" id="10069252at2759"/>
<evidence type="ECO:0000313" key="14">
    <source>
        <dbReference type="Proteomes" id="UP000076502"/>
    </source>
</evidence>
<dbReference type="GO" id="GO:0004067">
    <property type="term" value="F:asparaginase activity"/>
    <property type="evidence" value="ECO:0007669"/>
    <property type="project" value="UniProtKB-EC"/>
</dbReference>
<feature type="binding site" evidence="10">
    <location>
        <begin position="679"/>
        <end position="682"/>
    </location>
    <ligand>
        <name>substrate</name>
    </ligand>
</feature>
<dbReference type="FunFam" id="3.60.20.30:FF:000001">
    <property type="entry name" value="Isoaspartyl peptidase/L-asparaginase"/>
    <property type="match status" value="1"/>
</dbReference>
<dbReference type="GO" id="GO:0005737">
    <property type="term" value="C:cytoplasm"/>
    <property type="evidence" value="ECO:0007669"/>
    <property type="project" value="TreeGrafter"/>
</dbReference>
<protein>
    <submittedName>
        <fullName evidence="13">L-asparaginase</fullName>
    </submittedName>
</protein>
<dbReference type="GO" id="GO:0008798">
    <property type="term" value="F:beta-aspartyl-peptidase activity"/>
    <property type="evidence" value="ECO:0007669"/>
    <property type="project" value="UniProtKB-EC"/>
</dbReference>
<evidence type="ECO:0000256" key="11">
    <source>
        <dbReference type="PIRSR" id="PIRSR600246-3"/>
    </source>
</evidence>
<feature type="active site" description="Nucleophile" evidence="9">
    <location>
        <position position="630"/>
    </location>
</feature>
<dbReference type="Gene3D" id="3.60.20.30">
    <property type="entry name" value="(Glycosyl)asparaginase"/>
    <property type="match status" value="1"/>
</dbReference>
<dbReference type="GO" id="GO:0006508">
    <property type="term" value="P:proteolysis"/>
    <property type="evidence" value="ECO:0007669"/>
    <property type="project" value="UniProtKB-KW"/>
</dbReference>
<evidence type="ECO:0000256" key="8">
    <source>
        <dbReference type="ARBA" id="ARBA00061780"/>
    </source>
</evidence>
<comment type="subunit">
    <text evidence="8">Heterodimer of an alpha and beta chain produced by autocleavage.</text>
</comment>
<dbReference type="Proteomes" id="UP000076502">
    <property type="component" value="Unassembled WGS sequence"/>
</dbReference>
<keyword evidence="3" id="KW-0645">Protease</keyword>
<dbReference type="SUPFAM" id="SSF56235">
    <property type="entry name" value="N-terminal nucleophile aminohydrolases (Ntn hydrolases)"/>
    <property type="match status" value="1"/>
</dbReference>
<evidence type="ECO:0000256" key="9">
    <source>
        <dbReference type="PIRSR" id="PIRSR600246-1"/>
    </source>
</evidence>
<dbReference type="InterPro" id="IPR029055">
    <property type="entry name" value="Ntn_hydrolases_N"/>
</dbReference>
<dbReference type="CDD" id="cd04702">
    <property type="entry name" value="ASRGL1_like"/>
    <property type="match status" value="1"/>
</dbReference>
<comment type="similarity">
    <text evidence="2">Belongs to the Ntn-hydrolase family.</text>
</comment>
<dbReference type="InterPro" id="IPR048538">
    <property type="entry name" value="Rrn7_cyclin_C"/>
</dbReference>
<dbReference type="InterPro" id="IPR000246">
    <property type="entry name" value="Peptidase_T2"/>
</dbReference>
<dbReference type="InterPro" id="IPR033844">
    <property type="entry name" value="ASRGL1_meta"/>
</dbReference>
<gene>
    <name evidence="13" type="ORF">WN55_01962</name>
</gene>
<evidence type="ECO:0000256" key="7">
    <source>
        <dbReference type="ARBA" id="ARBA00054922"/>
    </source>
</evidence>
<evidence type="ECO:0000313" key="13">
    <source>
        <dbReference type="EMBL" id="KZC10525.1"/>
    </source>
</evidence>